<feature type="non-terminal residue" evidence="2">
    <location>
        <position position="165"/>
    </location>
</feature>
<dbReference type="EMBL" id="CAJVPY010064624">
    <property type="protein sequence ID" value="CAG8824312.1"/>
    <property type="molecule type" value="Genomic_DNA"/>
</dbReference>
<accession>A0A9N9KEL9</accession>
<comment type="caution">
    <text evidence="2">The sequence shown here is derived from an EMBL/GenBank/DDBJ whole genome shotgun (WGS) entry which is preliminary data.</text>
</comment>
<feature type="compositionally biased region" description="Gly residues" evidence="1">
    <location>
        <begin position="83"/>
        <end position="99"/>
    </location>
</feature>
<gene>
    <name evidence="2" type="ORF">DERYTH_LOCUS27678</name>
</gene>
<feature type="compositionally biased region" description="Basic and acidic residues" evidence="1">
    <location>
        <begin position="62"/>
        <end position="71"/>
    </location>
</feature>
<dbReference type="OrthoDB" id="10377842at2759"/>
<feature type="region of interest" description="Disordered" evidence="1">
    <location>
        <begin position="60"/>
        <end position="120"/>
    </location>
</feature>
<proteinExistence type="predicted"/>
<evidence type="ECO:0000313" key="2">
    <source>
        <dbReference type="EMBL" id="CAG8824312.1"/>
    </source>
</evidence>
<reference evidence="2" key="1">
    <citation type="submission" date="2021-06" db="EMBL/GenBank/DDBJ databases">
        <authorList>
            <person name="Kallberg Y."/>
            <person name="Tangrot J."/>
            <person name="Rosling A."/>
        </authorList>
    </citation>
    <scope>NUCLEOTIDE SEQUENCE</scope>
    <source>
        <strain evidence="2">MA453B</strain>
    </source>
</reference>
<keyword evidence="3" id="KW-1185">Reference proteome</keyword>
<feature type="compositionally biased region" description="Polar residues" evidence="1">
    <location>
        <begin position="107"/>
        <end position="120"/>
    </location>
</feature>
<evidence type="ECO:0000313" key="3">
    <source>
        <dbReference type="Proteomes" id="UP000789405"/>
    </source>
</evidence>
<sequence length="165" mass="18392">NIQNTRYLEIFSDESVVDDWYKAVLELSKKNPGEVKYSIEKVSREWYTLPHIIHVTQNAPENELKEFKEKCSGNTFGNPGSNTGQGGNPTGGNTGGSGNSTGSNPNESDANKPNNSGFGLNQKQRLALDEIFKNLQMQRTDNDDNDLEELRKVSQKLAELLNMQN</sequence>
<dbReference type="AlphaFoldDB" id="A0A9N9KEL9"/>
<feature type="non-terminal residue" evidence="2">
    <location>
        <position position="1"/>
    </location>
</feature>
<organism evidence="2 3">
    <name type="scientific">Dentiscutata erythropus</name>
    <dbReference type="NCBI Taxonomy" id="1348616"/>
    <lineage>
        <taxon>Eukaryota</taxon>
        <taxon>Fungi</taxon>
        <taxon>Fungi incertae sedis</taxon>
        <taxon>Mucoromycota</taxon>
        <taxon>Glomeromycotina</taxon>
        <taxon>Glomeromycetes</taxon>
        <taxon>Diversisporales</taxon>
        <taxon>Gigasporaceae</taxon>
        <taxon>Dentiscutata</taxon>
    </lineage>
</organism>
<name>A0A9N9KEL9_9GLOM</name>
<protein>
    <submittedName>
        <fullName evidence="2">22952_t:CDS:1</fullName>
    </submittedName>
</protein>
<dbReference type="Proteomes" id="UP000789405">
    <property type="component" value="Unassembled WGS sequence"/>
</dbReference>
<evidence type="ECO:0000256" key="1">
    <source>
        <dbReference type="SAM" id="MobiDB-lite"/>
    </source>
</evidence>